<keyword evidence="1" id="KW-0808">Transferase</keyword>
<evidence type="ECO:0000313" key="2">
    <source>
        <dbReference type="Proteomes" id="UP000185434"/>
    </source>
</evidence>
<dbReference type="GO" id="GO:0016740">
    <property type="term" value="F:transferase activity"/>
    <property type="evidence" value="ECO:0007669"/>
    <property type="project" value="UniProtKB-KW"/>
</dbReference>
<dbReference type="EMBL" id="CP009247">
    <property type="protein sequence ID" value="APT88201.1"/>
    <property type="molecule type" value="Genomic_DNA"/>
</dbReference>
<proteinExistence type="predicted"/>
<name>A0A1L7CQV2_9CORY</name>
<organism evidence="1 2">
    <name type="scientific">Corynebacterium frankenforstense DSM 45800</name>
    <dbReference type="NCBI Taxonomy" id="1437875"/>
    <lineage>
        <taxon>Bacteria</taxon>
        <taxon>Bacillati</taxon>
        <taxon>Actinomycetota</taxon>
        <taxon>Actinomycetes</taxon>
        <taxon>Mycobacteriales</taxon>
        <taxon>Corynebacteriaceae</taxon>
        <taxon>Corynebacterium</taxon>
    </lineage>
</organism>
<dbReference type="RefSeq" id="WP_075663173.1">
    <property type="nucleotide sequence ID" value="NZ_CP009247.1"/>
</dbReference>
<gene>
    <name evidence="1" type="ORF">CFRA_01690</name>
</gene>
<dbReference type="Proteomes" id="UP000185434">
    <property type="component" value="Chromosome"/>
</dbReference>
<keyword evidence="2" id="KW-1185">Reference proteome</keyword>
<dbReference type="SUPFAM" id="SSF53448">
    <property type="entry name" value="Nucleotide-diphospho-sugar transferases"/>
    <property type="match status" value="1"/>
</dbReference>
<evidence type="ECO:0000313" key="1">
    <source>
        <dbReference type="EMBL" id="APT88201.1"/>
    </source>
</evidence>
<dbReference type="OrthoDB" id="5465469at2"/>
<reference evidence="1 2" key="1">
    <citation type="submission" date="2014-08" db="EMBL/GenBank/DDBJ databases">
        <title>Complete genome sequence of Corynebacterium frankenforstense ST18(T) (=DSM 45800(T)), isolated from raw cow milk.</title>
        <authorList>
            <person name="Ruckert C."/>
            <person name="Albersmeier A."/>
            <person name="Winkler A."/>
            <person name="Lipski A."/>
            <person name="Kalinowski J."/>
        </authorList>
    </citation>
    <scope>NUCLEOTIDE SEQUENCE [LARGE SCALE GENOMIC DNA]</scope>
    <source>
        <strain evidence="1 2">ST18</strain>
    </source>
</reference>
<dbReference type="AlphaFoldDB" id="A0A1L7CQV2"/>
<accession>A0A1L7CQV2</accession>
<dbReference type="STRING" id="1437875.CFRA_01690"/>
<sequence length="288" mass="31718">MWVSYVAGQVVSFVFTLFRLIPLAWANRVGGARIPAEGDVVVSLTTHGRRLATAFYAVESVARGSRPAPIVLWLDPEDFDGPWPPSLRRLVDRGLQVRRGSGDLGPHAKYFDMFRAVAGTDTRVVTVDDDIIYPEWFLEKLLEVGGLRPDTVVAYRAHRVELRDGRLLPYMRWTAADTCRASVLHFATGVSGVCYAPAFVDYVAARGEESRRVAPRADDVWLHLCALRSGFRIRQVFAKPRNFAIVPLTQRGALVRRNGPGGGNDAQIARAYTIDDVAVLAAAAAAED</sequence>
<dbReference type="KEGG" id="cfk:CFRA_01690"/>
<dbReference type="InterPro" id="IPR029044">
    <property type="entry name" value="Nucleotide-diphossugar_trans"/>
</dbReference>
<protein>
    <submittedName>
        <fullName evidence="1">Glycosyltransferase</fullName>
    </submittedName>
</protein>